<dbReference type="GO" id="GO:0016829">
    <property type="term" value="F:lyase activity"/>
    <property type="evidence" value="ECO:0007669"/>
    <property type="project" value="UniProtKB-KW"/>
</dbReference>
<dbReference type="SUPFAM" id="SSF51621">
    <property type="entry name" value="Phosphoenolpyruvate/pyruvate domain"/>
    <property type="match status" value="1"/>
</dbReference>
<evidence type="ECO:0000256" key="3">
    <source>
        <dbReference type="ARBA" id="ARBA00023239"/>
    </source>
</evidence>
<evidence type="ECO:0000313" key="6">
    <source>
        <dbReference type="EMBL" id="MDA2804213.1"/>
    </source>
</evidence>
<comment type="similarity">
    <text evidence="1">Belongs to the HpcH/HpaI aldolase family.</text>
</comment>
<dbReference type="Gene3D" id="3.20.20.60">
    <property type="entry name" value="Phosphoenolpyruvate-binding domains"/>
    <property type="match status" value="1"/>
</dbReference>
<dbReference type="InterPro" id="IPR040442">
    <property type="entry name" value="Pyrv_kinase-like_dom_sf"/>
</dbReference>
<sequence length="274" mass="28914">MLKPNAVRSALREGREVYGLFCSIPNPVLVEMIGCAGYDFVVLDSEHALVDPEGLENLVRAAEAVGVTPFVRVPEKDPGAILKALDAGAMGVVVPHVRTRADADAAVRAARYAPEGMRSLNGGRVPGFGLIDLAEYVRCANEEVMVVPMIEDAEGVDALPEILAGGGIDLVLEGAADLSQSYGVTWRTRDPVVVDALRRIHAACVEHGVPYCALPRTPEDHKAWREAGVKAFVLGEERGLAFRALRGHLDAHRDAGPAGSDGVAGVAGKGGEAR</sequence>
<feature type="compositionally biased region" description="Gly residues" evidence="4">
    <location>
        <begin position="265"/>
        <end position="274"/>
    </location>
</feature>
<name>A0ABT4THM8_9ACTN</name>
<gene>
    <name evidence="6" type="ORF">O4U47_06785</name>
</gene>
<keyword evidence="2" id="KW-0479">Metal-binding</keyword>
<keyword evidence="7" id="KW-1185">Reference proteome</keyword>
<dbReference type="PANTHER" id="PTHR30502">
    <property type="entry name" value="2-KETO-3-DEOXY-L-RHAMNONATE ALDOLASE"/>
    <property type="match status" value="1"/>
</dbReference>
<dbReference type="RefSeq" id="WP_270676740.1">
    <property type="nucleotide sequence ID" value="NZ_JAQFWP010000009.1"/>
</dbReference>
<dbReference type="PANTHER" id="PTHR30502:SF0">
    <property type="entry name" value="PHOSPHOENOLPYRUVATE CARBOXYLASE FAMILY PROTEIN"/>
    <property type="match status" value="1"/>
</dbReference>
<evidence type="ECO:0000256" key="2">
    <source>
        <dbReference type="ARBA" id="ARBA00022723"/>
    </source>
</evidence>
<dbReference type="EMBL" id="JAQFWP010000009">
    <property type="protein sequence ID" value="MDA2804213.1"/>
    <property type="molecule type" value="Genomic_DNA"/>
</dbReference>
<dbReference type="InterPro" id="IPR050251">
    <property type="entry name" value="HpcH-HpaI_aldolase"/>
</dbReference>
<evidence type="ECO:0000256" key="4">
    <source>
        <dbReference type="SAM" id="MobiDB-lite"/>
    </source>
</evidence>
<reference evidence="6" key="1">
    <citation type="submission" date="2023-01" db="EMBL/GenBank/DDBJ databases">
        <title>Draft genome sequence of Nocardiopsis sp. LSu2-4 isolated from halophytes.</title>
        <authorList>
            <person name="Duangmal K."/>
            <person name="Chantavorakit T."/>
        </authorList>
    </citation>
    <scope>NUCLEOTIDE SEQUENCE</scope>
    <source>
        <strain evidence="6">LSu2-4</strain>
    </source>
</reference>
<evidence type="ECO:0000259" key="5">
    <source>
        <dbReference type="Pfam" id="PF03328"/>
    </source>
</evidence>
<dbReference type="Proteomes" id="UP001165685">
    <property type="component" value="Unassembled WGS sequence"/>
</dbReference>
<protein>
    <submittedName>
        <fullName evidence="6">Aldolase/citrate lyase family protein</fullName>
    </submittedName>
</protein>
<organism evidence="6 7">
    <name type="scientific">Nocardiopsis suaedae</name>
    <dbReference type="NCBI Taxonomy" id="3018444"/>
    <lineage>
        <taxon>Bacteria</taxon>
        <taxon>Bacillati</taxon>
        <taxon>Actinomycetota</taxon>
        <taxon>Actinomycetes</taxon>
        <taxon>Streptosporangiales</taxon>
        <taxon>Nocardiopsidaceae</taxon>
        <taxon>Nocardiopsis</taxon>
    </lineage>
</organism>
<evidence type="ECO:0000256" key="1">
    <source>
        <dbReference type="ARBA" id="ARBA00005568"/>
    </source>
</evidence>
<feature type="domain" description="HpcH/HpaI aldolase/citrate lyase" evidence="5">
    <location>
        <begin position="18"/>
        <end position="235"/>
    </location>
</feature>
<dbReference type="InterPro" id="IPR005000">
    <property type="entry name" value="Aldolase/citrate-lyase_domain"/>
</dbReference>
<proteinExistence type="inferred from homology"/>
<keyword evidence="3 6" id="KW-0456">Lyase</keyword>
<dbReference type="InterPro" id="IPR015813">
    <property type="entry name" value="Pyrv/PenolPyrv_kinase-like_dom"/>
</dbReference>
<comment type="caution">
    <text evidence="6">The sequence shown here is derived from an EMBL/GenBank/DDBJ whole genome shotgun (WGS) entry which is preliminary data.</text>
</comment>
<evidence type="ECO:0000313" key="7">
    <source>
        <dbReference type="Proteomes" id="UP001165685"/>
    </source>
</evidence>
<feature type="region of interest" description="Disordered" evidence="4">
    <location>
        <begin position="253"/>
        <end position="274"/>
    </location>
</feature>
<accession>A0ABT4THM8</accession>
<dbReference type="Pfam" id="PF03328">
    <property type="entry name" value="HpcH_HpaI"/>
    <property type="match status" value="1"/>
</dbReference>